<dbReference type="Proteomes" id="UP001380953">
    <property type="component" value="Unassembled WGS sequence"/>
</dbReference>
<evidence type="ECO:0000313" key="2">
    <source>
        <dbReference type="Proteomes" id="UP001380953"/>
    </source>
</evidence>
<evidence type="ECO:0000313" key="1">
    <source>
        <dbReference type="EMBL" id="MEJ8307170.1"/>
    </source>
</evidence>
<reference evidence="1" key="1">
    <citation type="submission" date="2024-03" db="EMBL/GenBank/DDBJ databases">
        <title>Whole genome sequecning of epiphytes from Marcgravia umbellata leaves.</title>
        <authorList>
            <person name="Kumar G."/>
            <person name="Savka M.A."/>
        </authorList>
    </citation>
    <scope>NUCLEOTIDE SEQUENCE</scope>
    <source>
        <strain evidence="1">RIT_BL5</strain>
    </source>
</reference>
<comment type="caution">
    <text evidence="1">The sequence shown here is derived from an EMBL/GenBank/DDBJ whole genome shotgun (WGS) entry which is preliminary data.</text>
</comment>
<protein>
    <submittedName>
        <fullName evidence="1">Uncharacterized protein</fullName>
    </submittedName>
</protein>
<organism evidence="1 2">
    <name type="scientific">Saccharibacillus sacchari</name>
    <dbReference type="NCBI Taxonomy" id="456493"/>
    <lineage>
        <taxon>Bacteria</taxon>
        <taxon>Bacillati</taxon>
        <taxon>Bacillota</taxon>
        <taxon>Bacilli</taxon>
        <taxon>Bacillales</taxon>
        <taxon>Paenibacillaceae</taxon>
        <taxon>Saccharibacillus</taxon>
    </lineage>
</organism>
<name>A0ACC6PJJ9_9BACL</name>
<keyword evidence="2" id="KW-1185">Reference proteome</keyword>
<dbReference type="EMBL" id="JBBKAR010000061">
    <property type="protein sequence ID" value="MEJ8307170.1"/>
    <property type="molecule type" value="Genomic_DNA"/>
</dbReference>
<proteinExistence type="predicted"/>
<sequence length="279" mass="29694">MVDRKKRLKPWAAAAALASILLLGGCLRFGPQEDEMANTTNTETAQTEQPTESTDAQPAEEPESFGADEPADESANAAESGEAEPSSDTESTEDTASNASGDEKQTKDKDEGPRVEVTVSRDDYQQIVEFDLHVLPAGYSLSGMSWEPEIEESVDADPGDNEATETTTDNEGTTPADEATTGTDAELEDGTAPAAEPERIASTYLEAVIAGQAGTDGFFIDENGQRIGFRYAEDQTGRTGTVRLDFRDGDGGIATWEDRITLGLQEVTNPEEEAGGGEE</sequence>
<gene>
    <name evidence="1" type="ORF">WKI47_24945</name>
</gene>
<accession>A0ACC6PJJ9</accession>